<proteinExistence type="predicted"/>
<protein>
    <submittedName>
        <fullName evidence="1">Uncharacterized protein</fullName>
    </submittedName>
</protein>
<organism evidence="1">
    <name type="scientific">Metopus es</name>
    <dbReference type="NCBI Taxonomy" id="392813"/>
    <lineage>
        <taxon>Eukaryota</taxon>
        <taxon>Sar</taxon>
        <taxon>Alveolata</taxon>
        <taxon>Ciliophora</taxon>
        <taxon>Intramacronucleata</taxon>
        <taxon>Armophorea</taxon>
        <taxon>Metopida</taxon>
        <taxon>Metopidae</taxon>
        <taxon>Metopus</taxon>
    </lineage>
</organism>
<dbReference type="EMBL" id="EF125707">
    <property type="protein sequence ID" value="ABR27257.1"/>
    <property type="molecule type" value="Genomic_DNA"/>
</dbReference>
<reference evidence="1" key="1">
    <citation type="journal article" date="2007" name="J. Eukaryot. Microbiol.">
        <title>Variation in macronuclear genome content of three ciliates with extensive chromosomal fragmentation: a preliminary analysis.</title>
        <authorList>
            <person name="McGrath C.L."/>
            <person name="Zufall R.A."/>
            <person name="Katz L.A."/>
        </authorList>
    </citation>
    <scope>NUCLEOTIDE SEQUENCE</scope>
    <source>
        <strain evidence="1">CCAP 1653/2</strain>
    </source>
</reference>
<accession>A6MI33</accession>
<name>A6MI33_9CILI</name>
<evidence type="ECO:0000313" key="1">
    <source>
        <dbReference type="EMBL" id="ABR27257.1"/>
    </source>
</evidence>
<sequence>MNTAQELILDSFGQKAVEYKVFQQIQAKCLDESFLNRVQDPITESIKSRGRLRIIGEFGFVFAIRFAFILV</sequence>
<dbReference type="AlphaFoldDB" id="A6MI33"/>